<protein>
    <recommendedName>
        <fullName evidence="12">Homeobox domain-containing protein</fullName>
    </recommendedName>
</protein>
<feature type="region of interest" description="Disordered" evidence="7">
    <location>
        <begin position="391"/>
        <end position="410"/>
    </location>
</feature>
<feature type="domain" description="Homeobox" evidence="8">
    <location>
        <begin position="440"/>
        <end position="503"/>
    </location>
</feature>
<evidence type="ECO:0000256" key="2">
    <source>
        <dbReference type="ARBA" id="ARBA00023125"/>
    </source>
</evidence>
<gene>
    <name evidence="10" type="ORF">EJB05_04767</name>
</gene>
<evidence type="ECO:0000256" key="6">
    <source>
        <dbReference type="PROSITE-ProRule" id="PRU00559"/>
    </source>
</evidence>
<dbReference type="Proteomes" id="UP000324897">
    <property type="component" value="Chromosome 5"/>
</dbReference>
<dbReference type="SMART" id="SM01256">
    <property type="entry name" value="KNOX2"/>
    <property type="match status" value="1"/>
</dbReference>
<evidence type="ECO:0000313" key="11">
    <source>
        <dbReference type="Proteomes" id="UP000324897"/>
    </source>
</evidence>
<dbReference type="PROSITE" id="PS00027">
    <property type="entry name" value="HOMEOBOX_1"/>
    <property type="match status" value="1"/>
</dbReference>
<keyword evidence="2 5" id="KW-0238">DNA-binding</keyword>
<feature type="domain" description="ELK" evidence="9">
    <location>
        <begin position="420"/>
        <end position="440"/>
    </location>
</feature>
<name>A0A5J9WBK0_9POAL</name>
<reference evidence="10 11" key="1">
    <citation type="journal article" date="2019" name="Sci. Rep.">
        <title>A high-quality genome of Eragrostis curvula grass provides insights into Poaceae evolution and supports new strategies to enhance forage quality.</title>
        <authorList>
            <person name="Carballo J."/>
            <person name="Santos B.A.C.M."/>
            <person name="Zappacosta D."/>
            <person name="Garbus I."/>
            <person name="Selva J.P."/>
            <person name="Gallo C.A."/>
            <person name="Diaz A."/>
            <person name="Albertini E."/>
            <person name="Caccamo M."/>
            <person name="Echenique V."/>
        </authorList>
    </citation>
    <scope>NUCLEOTIDE SEQUENCE [LARGE SCALE GENOMIC DNA]</scope>
    <source>
        <strain evidence="11">cv. Victoria</strain>
        <tissue evidence="10">Leaf</tissue>
    </source>
</reference>
<comment type="similarity">
    <text evidence="6">Belongs to the TALE/KNOX homeobox family.</text>
</comment>
<organism evidence="10 11">
    <name type="scientific">Eragrostis curvula</name>
    <name type="common">weeping love grass</name>
    <dbReference type="NCBI Taxonomy" id="38414"/>
    <lineage>
        <taxon>Eukaryota</taxon>
        <taxon>Viridiplantae</taxon>
        <taxon>Streptophyta</taxon>
        <taxon>Embryophyta</taxon>
        <taxon>Tracheophyta</taxon>
        <taxon>Spermatophyta</taxon>
        <taxon>Magnoliopsida</taxon>
        <taxon>Liliopsida</taxon>
        <taxon>Poales</taxon>
        <taxon>Poaceae</taxon>
        <taxon>PACMAD clade</taxon>
        <taxon>Chloridoideae</taxon>
        <taxon>Eragrostideae</taxon>
        <taxon>Eragrostidinae</taxon>
        <taxon>Eragrostis</taxon>
    </lineage>
</organism>
<comment type="caution">
    <text evidence="10">The sequence shown here is derived from an EMBL/GenBank/DDBJ whole genome shotgun (WGS) entry which is preliminary data.</text>
</comment>
<dbReference type="InterPro" id="IPR005539">
    <property type="entry name" value="ELK_dom"/>
</dbReference>
<evidence type="ECO:0000256" key="4">
    <source>
        <dbReference type="ARBA" id="ARBA00023242"/>
    </source>
</evidence>
<evidence type="ECO:0000256" key="1">
    <source>
        <dbReference type="ARBA" id="ARBA00004123"/>
    </source>
</evidence>
<dbReference type="InterPro" id="IPR009057">
    <property type="entry name" value="Homeodomain-like_sf"/>
</dbReference>
<dbReference type="Pfam" id="PF03789">
    <property type="entry name" value="ELK"/>
    <property type="match status" value="1"/>
</dbReference>
<feature type="DNA-binding region" description="Homeobox; TALE-type" evidence="5">
    <location>
        <begin position="441"/>
        <end position="504"/>
    </location>
</feature>
<dbReference type="SMART" id="SM01188">
    <property type="entry name" value="ELK"/>
    <property type="match status" value="2"/>
</dbReference>
<dbReference type="Gene3D" id="1.10.10.60">
    <property type="entry name" value="Homeodomain-like"/>
    <property type="match status" value="1"/>
</dbReference>
<dbReference type="SUPFAM" id="SSF46689">
    <property type="entry name" value="Homeodomain-like"/>
    <property type="match status" value="1"/>
</dbReference>
<comment type="subcellular location">
    <subcellularLocation>
        <location evidence="1 5">Nucleus</location>
    </subcellularLocation>
</comment>
<dbReference type="Pfam" id="PF05920">
    <property type="entry name" value="Homeobox_KN"/>
    <property type="match status" value="1"/>
</dbReference>
<keyword evidence="3 5" id="KW-0371">Homeobox</keyword>
<dbReference type="InterPro" id="IPR050224">
    <property type="entry name" value="TALE_homeobox"/>
</dbReference>
<keyword evidence="4 5" id="KW-0539">Nucleus</keyword>
<dbReference type="PANTHER" id="PTHR11850">
    <property type="entry name" value="HOMEOBOX PROTEIN TRANSCRIPTION FACTORS"/>
    <property type="match status" value="1"/>
</dbReference>
<dbReference type="PROSITE" id="PS51213">
    <property type="entry name" value="ELK"/>
    <property type="match status" value="1"/>
</dbReference>
<keyword evidence="11" id="KW-1185">Reference proteome</keyword>
<dbReference type="GO" id="GO:0003677">
    <property type="term" value="F:DNA binding"/>
    <property type="evidence" value="ECO:0007669"/>
    <property type="project" value="UniProtKB-UniRule"/>
</dbReference>
<evidence type="ECO:0000259" key="8">
    <source>
        <dbReference type="PROSITE" id="PS50071"/>
    </source>
</evidence>
<dbReference type="InterPro" id="IPR001356">
    <property type="entry name" value="HD"/>
</dbReference>
<dbReference type="OrthoDB" id="10056939at2759"/>
<dbReference type="PROSITE" id="PS50071">
    <property type="entry name" value="HOMEOBOX_2"/>
    <property type="match status" value="1"/>
</dbReference>
<proteinExistence type="inferred from homology"/>
<evidence type="ECO:0000256" key="7">
    <source>
        <dbReference type="SAM" id="MobiDB-lite"/>
    </source>
</evidence>
<dbReference type="Gramene" id="TVU45285">
    <property type="protein sequence ID" value="TVU45285"/>
    <property type="gene ID" value="EJB05_04767"/>
</dbReference>
<evidence type="ECO:0000256" key="5">
    <source>
        <dbReference type="PROSITE-ProRule" id="PRU00108"/>
    </source>
</evidence>
<evidence type="ECO:0000256" key="3">
    <source>
        <dbReference type="ARBA" id="ARBA00023155"/>
    </source>
</evidence>
<dbReference type="CDD" id="cd00086">
    <property type="entry name" value="homeodomain"/>
    <property type="match status" value="1"/>
</dbReference>
<dbReference type="InterPro" id="IPR005541">
    <property type="entry name" value="KNOX2"/>
</dbReference>
<dbReference type="GO" id="GO:0005634">
    <property type="term" value="C:nucleus"/>
    <property type="evidence" value="ECO:0007669"/>
    <property type="project" value="UniProtKB-SubCell"/>
</dbReference>
<dbReference type="InterPro" id="IPR005540">
    <property type="entry name" value="KNOX1"/>
</dbReference>
<dbReference type="SMART" id="SM00389">
    <property type="entry name" value="HOX"/>
    <property type="match status" value="1"/>
</dbReference>
<dbReference type="SMART" id="SM01255">
    <property type="entry name" value="KNOX1"/>
    <property type="match status" value="1"/>
</dbReference>
<sequence length="537" mass="59132">MIQVAQLEALAEKINGSPTHSARPSSSERYSVPLHCALLRVFGCKIPYSSPYPAESGASARAYLGGILSEITNAEMVASYHLDPSPASGLELKASRAVEAASHRVCPLLIRMHQGPLRERRDGQLHPGTPPFPLLPQNPFPLSLLPRTSPQLQTIPFCAAQELGDSGRRARSLHHYFTGDPPTLMEEITHHFGVGASGHGHHHHHHHPWGSALSAVVAPPPLTLNTAAATGNSGGANSGGSNPVLQLANSCGGSLLDACVKAKEPSSSSPCYAGDVEAIKAKIISHPHYYSLLAAYLECQKASPVGAPPEVSARLTAMAQELEARQRTTLGGLGSATEPELDQFMEAYHEMLVKFREELTRPMQEAMEFMRRVESQLSSLSISGRSLRHILSSGSSEEDQEGSGGETELPEVDAHGVDQELKHHLLKKYSGYLSSLKQELSKKKKKGKLPKEARHQLLQWWEHHYKWPYPSETQKVALAESTGLDLKQINNWFINQRKRHWKPSEEMHHLMMDGYHTTNAFYMDGHFLNEPGLYRFT</sequence>
<dbReference type="Pfam" id="PF03791">
    <property type="entry name" value="KNOX2"/>
    <property type="match status" value="1"/>
</dbReference>
<evidence type="ECO:0000313" key="10">
    <source>
        <dbReference type="EMBL" id="TVU45285.1"/>
    </source>
</evidence>
<evidence type="ECO:0000259" key="9">
    <source>
        <dbReference type="PROSITE" id="PS51213"/>
    </source>
</evidence>
<evidence type="ECO:0008006" key="12">
    <source>
        <dbReference type="Google" id="ProtNLM"/>
    </source>
</evidence>
<accession>A0A5J9WBK0</accession>
<dbReference type="GO" id="GO:0000981">
    <property type="term" value="F:DNA-binding transcription factor activity, RNA polymerase II-specific"/>
    <property type="evidence" value="ECO:0007669"/>
    <property type="project" value="InterPro"/>
</dbReference>
<dbReference type="InterPro" id="IPR008422">
    <property type="entry name" value="KN_HD"/>
</dbReference>
<dbReference type="InterPro" id="IPR017970">
    <property type="entry name" value="Homeobox_CS"/>
</dbReference>
<dbReference type="EMBL" id="RWGY01000004">
    <property type="protein sequence ID" value="TVU45285.1"/>
    <property type="molecule type" value="Genomic_DNA"/>
</dbReference>
<dbReference type="AlphaFoldDB" id="A0A5J9WBK0"/>
<feature type="non-terminal residue" evidence="10">
    <location>
        <position position="1"/>
    </location>
</feature>
<dbReference type="Pfam" id="PF03790">
    <property type="entry name" value="KNOX1"/>
    <property type="match status" value="1"/>
</dbReference>